<dbReference type="EMBL" id="JAWPBU010000056">
    <property type="protein sequence ID" value="MDW2761769.1"/>
    <property type="molecule type" value="Genomic_DNA"/>
</dbReference>
<accession>A0AAP5XZE8</accession>
<evidence type="ECO:0000313" key="3">
    <source>
        <dbReference type="Proteomes" id="UP001278087"/>
    </source>
</evidence>
<feature type="coiled-coil region" evidence="1">
    <location>
        <begin position="84"/>
        <end position="174"/>
    </location>
</feature>
<dbReference type="Pfam" id="PF13935">
    <property type="entry name" value="Ead_Ea22"/>
    <property type="match status" value="1"/>
</dbReference>
<organism evidence="2 3">
    <name type="scientific">Citrobacter freundii</name>
    <dbReference type="NCBI Taxonomy" id="546"/>
    <lineage>
        <taxon>Bacteria</taxon>
        <taxon>Pseudomonadati</taxon>
        <taxon>Pseudomonadota</taxon>
        <taxon>Gammaproteobacteria</taxon>
        <taxon>Enterobacterales</taxon>
        <taxon>Enterobacteriaceae</taxon>
        <taxon>Citrobacter</taxon>
        <taxon>Citrobacter freundii complex</taxon>
    </lineage>
</organism>
<evidence type="ECO:0000313" key="2">
    <source>
        <dbReference type="EMBL" id="MDW2761769.1"/>
    </source>
</evidence>
<reference evidence="2" key="1">
    <citation type="submission" date="2023-10" db="EMBL/GenBank/DDBJ databases">
        <title>Fecal carriage and genetic characteristics of carbapenem-resistant Enterobacterales among healthy adults from four provinces of China.</title>
        <authorList>
            <person name="Li Y."/>
            <person name="Zhang R."/>
        </authorList>
    </citation>
    <scope>NUCLEOTIDE SEQUENCE</scope>
    <source>
        <strain evidence="2">HN-136</strain>
    </source>
</reference>
<gene>
    <name evidence="2" type="ORF">RYZ67_25350</name>
</gene>
<evidence type="ECO:0000256" key="1">
    <source>
        <dbReference type="SAM" id="Coils"/>
    </source>
</evidence>
<dbReference type="InterPro" id="IPR025153">
    <property type="entry name" value="Ead_Ea22"/>
</dbReference>
<keyword evidence="1" id="KW-0175">Coiled coil</keyword>
<name>A0AAP5XZE8_CITFR</name>
<proteinExistence type="predicted"/>
<dbReference type="RefSeq" id="WP_283903263.1">
    <property type="nucleotide sequence ID" value="NZ_CP119048.1"/>
</dbReference>
<dbReference type="Proteomes" id="UP001278087">
    <property type="component" value="Unassembled WGS sequence"/>
</dbReference>
<protein>
    <submittedName>
        <fullName evidence="2">Ead/Ea22-like family protein</fullName>
    </submittedName>
</protein>
<dbReference type="AlphaFoldDB" id="A0AAP5XZE8"/>
<sequence>MTAHNKQALREAAENATAGQWVVELGDEVYAVDGDDSEQIAMVFSDNGRSDAAFIAAASPVAVLSLLDENLQLQRDKGSLEAVAIAMRDDMRESREKLEAAENNLIDSEFHAAELEEALRDKQALLEALDNALCELLPGTQYMDPPDGGSVTPLEQVRRMVADYRGRIEELESRTVSVHWPVPKDSTQGWKVDPEFISKVQDAIGYDEECQCWEGTPSMEMVESVLIAAAGIKLDVRS</sequence>
<comment type="caution">
    <text evidence="2">The sequence shown here is derived from an EMBL/GenBank/DDBJ whole genome shotgun (WGS) entry which is preliminary data.</text>
</comment>